<dbReference type="RefSeq" id="WP_188867913.1">
    <property type="nucleotide sequence ID" value="NZ_BMNW01000011.1"/>
</dbReference>
<evidence type="ECO:0000313" key="1">
    <source>
        <dbReference type="EMBL" id="GGM25271.1"/>
    </source>
</evidence>
<comment type="caution">
    <text evidence="1">The sequence shown here is derived from an EMBL/GenBank/DDBJ whole genome shotgun (WGS) entry which is preliminary data.</text>
</comment>
<accession>A0ABQ2H2Q3</accession>
<gene>
    <name evidence="1" type="ORF">GCM10009425_40100</name>
</gene>
<dbReference type="Proteomes" id="UP000616499">
    <property type="component" value="Unassembled WGS sequence"/>
</dbReference>
<dbReference type="EMBL" id="BMNW01000011">
    <property type="protein sequence ID" value="GGM25271.1"/>
    <property type="molecule type" value="Genomic_DNA"/>
</dbReference>
<protein>
    <submittedName>
        <fullName evidence="1">Uncharacterized protein</fullName>
    </submittedName>
</protein>
<name>A0ABQ2H2Q3_9PSED</name>
<organism evidence="1 2">
    <name type="scientific">Pseudomonas asuensis</name>
    <dbReference type="NCBI Taxonomy" id="1825787"/>
    <lineage>
        <taxon>Bacteria</taxon>
        <taxon>Pseudomonadati</taxon>
        <taxon>Pseudomonadota</taxon>
        <taxon>Gammaproteobacteria</taxon>
        <taxon>Pseudomonadales</taxon>
        <taxon>Pseudomonadaceae</taxon>
        <taxon>Pseudomonas</taxon>
    </lineage>
</organism>
<sequence length="171" mass="18898">MIDVFIRTNTTITDIAKALSGFDCNRVQVRNGGPTEIWQRTSEGWVVDEPGMTLYEDLSANYIELYGYVTKHGLTEPINAPSLRLSGDEAGEWLASMERRRYLLEDSIGCSVNVAVDGRIVKCAVATFALSEFKQRAIEPGTELNDKILVWAADMLKAGADAIDVCIARHN</sequence>
<evidence type="ECO:0000313" key="2">
    <source>
        <dbReference type="Proteomes" id="UP000616499"/>
    </source>
</evidence>
<keyword evidence="2" id="KW-1185">Reference proteome</keyword>
<reference evidence="2" key="1">
    <citation type="journal article" date="2019" name="Int. J. Syst. Evol. Microbiol.">
        <title>The Global Catalogue of Microorganisms (GCM) 10K type strain sequencing project: providing services to taxonomists for standard genome sequencing and annotation.</title>
        <authorList>
            <consortium name="The Broad Institute Genomics Platform"/>
            <consortium name="The Broad Institute Genome Sequencing Center for Infectious Disease"/>
            <person name="Wu L."/>
            <person name="Ma J."/>
        </authorList>
    </citation>
    <scope>NUCLEOTIDE SEQUENCE [LARGE SCALE GENOMIC DNA]</scope>
    <source>
        <strain evidence="2">JCM 13501</strain>
    </source>
</reference>
<proteinExistence type="predicted"/>